<keyword evidence="4 8" id="KW-0067">ATP-binding</keyword>
<dbReference type="GO" id="GO:0016887">
    <property type="term" value="F:ATP hydrolysis activity"/>
    <property type="evidence" value="ECO:0007669"/>
    <property type="project" value="InterPro"/>
</dbReference>
<dbReference type="NCBIfam" id="TIGR02315">
    <property type="entry name" value="ABC_phnC"/>
    <property type="match status" value="1"/>
</dbReference>
<dbReference type="InterPro" id="IPR003593">
    <property type="entry name" value="AAA+_ATPase"/>
</dbReference>
<keyword evidence="5" id="KW-1278">Translocase</keyword>
<keyword evidence="2" id="KW-1003">Cell membrane</keyword>
<dbReference type="GO" id="GO:0016020">
    <property type="term" value="C:membrane"/>
    <property type="evidence" value="ECO:0007669"/>
    <property type="project" value="InterPro"/>
</dbReference>
<dbReference type="InterPro" id="IPR050086">
    <property type="entry name" value="MetN_ABC_transporter-like"/>
</dbReference>
<organism evidence="8 9">
    <name type="scientific">[Mycoplasma] phocae</name>
    <dbReference type="NCBI Taxonomy" id="142651"/>
    <lineage>
        <taxon>Bacteria</taxon>
        <taxon>Bacillati</taxon>
        <taxon>Mycoplasmatota</taxon>
        <taxon>Mycoplasmoidales</taxon>
        <taxon>Metamycoplasmataceae</taxon>
        <taxon>Metamycoplasma</taxon>
    </lineage>
</organism>
<feature type="domain" description="ABC transporter" evidence="7">
    <location>
        <begin position="16"/>
        <end position="260"/>
    </location>
</feature>
<dbReference type="SMART" id="SM00382">
    <property type="entry name" value="AAA"/>
    <property type="match status" value="1"/>
</dbReference>
<sequence>MNKKITTKENMENWDIVWDGVGKIYPNGTKGLTDINLTIKQGEFVAIIGLSGAGKTTLIKTVNKINSISSGTLKVGPYNVNTLKGKALRLFRTKIGMIFQNYNLIENVSVLQNVLAARLPQMNWFRALFGMYAKKDVDIAYESLARVNILENAYDLANNLSGGQMQRVALARTLAQKPKIILADEPVGALDPIMAKNVMDGFLVANKHDKITILANLHHVDLALQYADRIIGVKKGKIIFNDTWDKVNLSKLKEIYGNKLEQFDKEQFTENERKRKIIHSEIMKKIKKLSRGMNEKQSKN</sequence>
<dbReference type="CDD" id="cd03256">
    <property type="entry name" value="ABC_PhnC_transporter"/>
    <property type="match status" value="1"/>
</dbReference>
<name>A0A2Z5IQ68_9BACT</name>
<dbReference type="GO" id="GO:0015416">
    <property type="term" value="F:ABC-type phosphonate transporter activity"/>
    <property type="evidence" value="ECO:0007669"/>
    <property type="project" value="InterPro"/>
</dbReference>
<evidence type="ECO:0000313" key="8">
    <source>
        <dbReference type="EMBL" id="AXE60594.1"/>
    </source>
</evidence>
<keyword evidence="9" id="KW-1185">Reference proteome</keyword>
<dbReference type="EMBL" id="CP029295">
    <property type="protein sequence ID" value="AXE60594.1"/>
    <property type="molecule type" value="Genomic_DNA"/>
</dbReference>
<evidence type="ECO:0000256" key="1">
    <source>
        <dbReference type="ARBA" id="ARBA00022448"/>
    </source>
</evidence>
<evidence type="ECO:0000256" key="4">
    <source>
        <dbReference type="ARBA" id="ARBA00022840"/>
    </source>
</evidence>
<evidence type="ECO:0000256" key="2">
    <source>
        <dbReference type="ARBA" id="ARBA00022475"/>
    </source>
</evidence>
<evidence type="ECO:0000313" key="9">
    <source>
        <dbReference type="Proteomes" id="UP000252477"/>
    </source>
</evidence>
<dbReference type="InterPro" id="IPR003439">
    <property type="entry name" value="ABC_transporter-like_ATP-bd"/>
</dbReference>
<dbReference type="PROSITE" id="PS00211">
    <property type="entry name" value="ABC_TRANSPORTER_1"/>
    <property type="match status" value="1"/>
</dbReference>
<accession>A0A2Z5IQ68</accession>
<evidence type="ECO:0000256" key="6">
    <source>
        <dbReference type="ARBA" id="ARBA00023136"/>
    </source>
</evidence>
<evidence type="ECO:0000259" key="7">
    <source>
        <dbReference type="PROSITE" id="PS50893"/>
    </source>
</evidence>
<dbReference type="PANTHER" id="PTHR43166">
    <property type="entry name" value="AMINO ACID IMPORT ATP-BINDING PROTEIN"/>
    <property type="match status" value="1"/>
</dbReference>
<dbReference type="AlphaFoldDB" id="A0A2Z5IQ68"/>
<dbReference type="InterPro" id="IPR027417">
    <property type="entry name" value="P-loop_NTPase"/>
</dbReference>
<evidence type="ECO:0000256" key="3">
    <source>
        <dbReference type="ARBA" id="ARBA00022741"/>
    </source>
</evidence>
<dbReference type="RefSeq" id="WP_114190711.1">
    <property type="nucleotide sequence ID" value="NZ_CP029295.1"/>
</dbReference>
<dbReference type="SUPFAM" id="SSF52540">
    <property type="entry name" value="P-loop containing nucleoside triphosphate hydrolases"/>
    <property type="match status" value="1"/>
</dbReference>
<dbReference type="InterPro" id="IPR017871">
    <property type="entry name" value="ABC_transporter-like_CS"/>
</dbReference>
<keyword evidence="1" id="KW-0813">Transport</keyword>
<dbReference type="OrthoDB" id="389713at2"/>
<evidence type="ECO:0000256" key="5">
    <source>
        <dbReference type="ARBA" id="ARBA00022967"/>
    </source>
</evidence>
<proteinExistence type="predicted"/>
<keyword evidence="3" id="KW-0547">Nucleotide-binding</keyword>
<dbReference type="GO" id="GO:0005524">
    <property type="term" value="F:ATP binding"/>
    <property type="evidence" value="ECO:0007669"/>
    <property type="project" value="UniProtKB-KW"/>
</dbReference>
<dbReference type="KEGG" id="mpho:DA803_00595"/>
<reference evidence="8 9" key="1">
    <citation type="submission" date="2018-05" db="EMBL/GenBank/DDBJ databases">
        <title>Annotation of the Mycoplasma phocidae genome.</title>
        <authorList>
            <person name="Brown D.R."/>
            <person name="Kutish G.F."/>
            <person name="Frasca S.Jr."/>
        </authorList>
    </citation>
    <scope>NUCLEOTIDE SEQUENCE [LARGE SCALE GENOMIC DNA]</scope>
    <source>
        <strain evidence="8 9">105</strain>
    </source>
</reference>
<protein>
    <submittedName>
        <fullName evidence="8">Phosphonate ABC transporter ATP-binding protein</fullName>
    </submittedName>
</protein>
<dbReference type="InterPro" id="IPR012693">
    <property type="entry name" value="ABC_transpr_PhnC"/>
</dbReference>
<keyword evidence="6" id="KW-0472">Membrane</keyword>
<dbReference type="PANTHER" id="PTHR43166:SF6">
    <property type="entry name" value="PHOSPHONATES IMPORT ATP-BINDING PROTEIN PHNC"/>
    <property type="match status" value="1"/>
</dbReference>
<dbReference type="Proteomes" id="UP000252477">
    <property type="component" value="Chromosome"/>
</dbReference>
<dbReference type="PROSITE" id="PS50893">
    <property type="entry name" value="ABC_TRANSPORTER_2"/>
    <property type="match status" value="1"/>
</dbReference>
<dbReference type="Pfam" id="PF00005">
    <property type="entry name" value="ABC_tran"/>
    <property type="match status" value="1"/>
</dbReference>
<gene>
    <name evidence="8" type="primary">phnC</name>
    <name evidence="8" type="ORF">DA803_00595</name>
</gene>
<dbReference type="Gene3D" id="3.40.50.300">
    <property type="entry name" value="P-loop containing nucleotide triphosphate hydrolases"/>
    <property type="match status" value="1"/>
</dbReference>